<dbReference type="InterPro" id="IPR016167">
    <property type="entry name" value="FAD-bd_PCMH_sub1"/>
</dbReference>
<gene>
    <name evidence="18" type="primary">murB_1</name>
    <name evidence="16" type="synonym">murB</name>
    <name evidence="18" type="ORF">BFO01nite_31650</name>
</gene>
<dbReference type="Pfam" id="PF01565">
    <property type="entry name" value="FAD_binding_4"/>
    <property type="match status" value="1"/>
</dbReference>
<dbReference type="Proteomes" id="UP000319498">
    <property type="component" value="Unassembled WGS sequence"/>
</dbReference>
<comment type="catalytic activity">
    <reaction evidence="15 16">
        <text>UDP-N-acetyl-alpha-D-muramate + NADP(+) = UDP-N-acetyl-3-O-(1-carboxyvinyl)-alpha-D-glucosamine + NADPH + H(+)</text>
        <dbReference type="Rhea" id="RHEA:12248"/>
        <dbReference type="ChEBI" id="CHEBI:15378"/>
        <dbReference type="ChEBI" id="CHEBI:57783"/>
        <dbReference type="ChEBI" id="CHEBI:58349"/>
        <dbReference type="ChEBI" id="CHEBI:68483"/>
        <dbReference type="ChEBI" id="CHEBI:70757"/>
        <dbReference type="EC" id="1.3.1.98"/>
    </reaction>
</comment>
<keyword evidence="11 16" id="KW-0573">Peptidoglycan synthesis</keyword>
<keyword evidence="14 16" id="KW-0961">Cell wall biogenesis/degradation</keyword>
<evidence type="ECO:0000256" key="10">
    <source>
        <dbReference type="ARBA" id="ARBA00022960"/>
    </source>
</evidence>
<evidence type="ECO:0000256" key="12">
    <source>
        <dbReference type="ARBA" id="ARBA00023002"/>
    </source>
</evidence>
<evidence type="ECO:0000256" key="5">
    <source>
        <dbReference type="ARBA" id="ARBA00022490"/>
    </source>
</evidence>
<dbReference type="PROSITE" id="PS51387">
    <property type="entry name" value="FAD_PCMH"/>
    <property type="match status" value="1"/>
</dbReference>
<dbReference type="InterPro" id="IPR003170">
    <property type="entry name" value="MurB"/>
</dbReference>
<evidence type="ECO:0000256" key="4">
    <source>
        <dbReference type="ARBA" id="ARBA00004752"/>
    </source>
</evidence>
<comment type="function">
    <text evidence="2 16">Cell wall formation.</text>
</comment>
<keyword evidence="13 16" id="KW-0131">Cell cycle</keyword>
<evidence type="ECO:0000256" key="2">
    <source>
        <dbReference type="ARBA" id="ARBA00003921"/>
    </source>
</evidence>
<comment type="similarity">
    <text evidence="16">Belongs to the MurB family.</text>
</comment>
<keyword evidence="8 16" id="KW-0274">FAD</keyword>
<evidence type="ECO:0000256" key="16">
    <source>
        <dbReference type="HAMAP-Rule" id="MF_00037"/>
    </source>
</evidence>
<dbReference type="NCBIfam" id="NF010480">
    <property type="entry name" value="PRK13905.1"/>
    <property type="match status" value="1"/>
</dbReference>
<dbReference type="InterPro" id="IPR016169">
    <property type="entry name" value="FAD-bd_PCMH_sub2"/>
</dbReference>
<dbReference type="SUPFAM" id="SSF56194">
    <property type="entry name" value="Uridine diphospho-N-Acetylenolpyruvylglucosamine reductase, MurB, C-terminal domain"/>
    <property type="match status" value="1"/>
</dbReference>
<feature type="domain" description="FAD-binding PCMH-type" evidence="17">
    <location>
        <begin position="32"/>
        <end position="197"/>
    </location>
</feature>
<keyword evidence="10 16" id="KW-0133">Cell shape</keyword>
<dbReference type="Gene3D" id="3.90.78.10">
    <property type="entry name" value="UDP-N-acetylenolpyruvoylglucosamine reductase, C-terminal domain"/>
    <property type="match status" value="1"/>
</dbReference>
<name>A0ABQ0TD23_9BACL</name>
<evidence type="ECO:0000259" key="17">
    <source>
        <dbReference type="PROSITE" id="PS51387"/>
    </source>
</evidence>
<evidence type="ECO:0000256" key="11">
    <source>
        <dbReference type="ARBA" id="ARBA00022984"/>
    </source>
</evidence>
<comment type="caution">
    <text evidence="18">The sequence shown here is derived from an EMBL/GenBank/DDBJ whole genome shotgun (WGS) entry which is preliminary data.</text>
</comment>
<dbReference type="InterPro" id="IPR036318">
    <property type="entry name" value="FAD-bd_PCMH-like_sf"/>
</dbReference>
<proteinExistence type="inferred from homology"/>
<dbReference type="Gene3D" id="3.30.43.10">
    <property type="entry name" value="Uridine Diphospho-n-acetylenolpyruvylglucosamine Reductase, domain 2"/>
    <property type="match status" value="1"/>
</dbReference>
<evidence type="ECO:0000256" key="7">
    <source>
        <dbReference type="ARBA" id="ARBA00022630"/>
    </source>
</evidence>
<organism evidence="18 19">
    <name type="scientific">Brevibacillus formosus</name>
    <dbReference type="NCBI Taxonomy" id="54913"/>
    <lineage>
        <taxon>Bacteria</taxon>
        <taxon>Bacillati</taxon>
        <taxon>Bacillota</taxon>
        <taxon>Bacilli</taxon>
        <taxon>Bacillales</taxon>
        <taxon>Paenibacillaceae</taxon>
        <taxon>Brevibacillus</taxon>
    </lineage>
</organism>
<evidence type="ECO:0000313" key="19">
    <source>
        <dbReference type="Proteomes" id="UP000319498"/>
    </source>
</evidence>
<accession>A0ABQ0TD23</accession>
<evidence type="ECO:0000256" key="6">
    <source>
        <dbReference type="ARBA" id="ARBA00022618"/>
    </source>
</evidence>
<reference evidence="18 19" key="1">
    <citation type="submission" date="2019-06" db="EMBL/GenBank/DDBJ databases">
        <title>Whole genome shotgun sequence of Brevibacillus formosus NBRC 15716.</title>
        <authorList>
            <person name="Hosoyama A."/>
            <person name="Uohara A."/>
            <person name="Ohji S."/>
            <person name="Ichikawa N."/>
        </authorList>
    </citation>
    <scope>NUCLEOTIDE SEQUENCE [LARGE SCALE GENOMIC DNA]</scope>
    <source>
        <strain evidence="18 19">NBRC 15716</strain>
    </source>
</reference>
<dbReference type="EMBL" id="BJOL01000018">
    <property type="protein sequence ID" value="GED59033.1"/>
    <property type="molecule type" value="Genomic_DNA"/>
</dbReference>
<keyword evidence="6 16" id="KW-0132">Cell division</keyword>
<protein>
    <recommendedName>
        <fullName evidence="16">UDP-N-acetylenolpyruvoylglucosamine reductase</fullName>
        <ecNumber evidence="16">1.3.1.98</ecNumber>
    </recommendedName>
    <alternativeName>
        <fullName evidence="16">UDP-N-acetylmuramate dehydrogenase</fullName>
    </alternativeName>
</protein>
<evidence type="ECO:0000256" key="3">
    <source>
        <dbReference type="ARBA" id="ARBA00004496"/>
    </source>
</evidence>
<keyword evidence="12 16" id="KW-0560">Oxidoreductase</keyword>
<dbReference type="InterPro" id="IPR011601">
    <property type="entry name" value="MurB_C"/>
</dbReference>
<dbReference type="InterPro" id="IPR036635">
    <property type="entry name" value="MurB_C_sf"/>
</dbReference>
<evidence type="ECO:0000256" key="13">
    <source>
        <dbReference type="ARBA" id="ARBA00023306"/>
    </source>
</evidence>
<feature type="active site" evidence="16">
    <location>
        <position position="176"/>
    </location>
</feature>
<evidence type="ECO:0000256" key="14">
    <source>
        <dbReference type="ARBA" id="ARBA00023316"/>
    </source>
</evidence>
<dbReference type="PANTHER" id="PTHR21071:SF5">
    <property type="entry name" value="UDP-N-ACETYLENOLPYRUVOYLGLUCOSAMINE REDUCTASE"/>
    <property type="match status" value="1"/>
</dbReference>
<evidence type="ECO:0000313" key="18">
    <source>
        <dbReference type="EMBL" id="GED59033.1"/>
    </source>
</evidence>
<dbReference type="InterPro" id="IPR006094">
    <property type="entry name" value="Oxid_FAD_bind_N"/>
</dbReference>
<dbReference type="PANTHER" id="PTHR21071">
    <property type="entry name" value="UDP-N-ACETYLENOLPYRUVOYLGLUCOSAMINE REDUCTASE"/>
    <property type="match status" value="1"/>
</dbReference>
<keyword evidence="5 16" id="KW-0963">Cytoplasm</keyword>
<dbReference type="EC" id="1.3.1.98" evidence="16"/>
<dbReference type="Pfam" id="PF02873">
    <property type="entry name" value="MurB_C"/>
    <property type="match status" value="1"/>
</dbReference>
<dbReference type="NCBIfam" id="TIGR00179">
    <property type="entry name" value="murB"/>
    <property type="match status" value="1"/>
</dbReference>
<evidence type="ECO:0000256" key="1">
    <source>
        <dbReference type="ARBA" id="ARBA00001974"/>
    </source>
</evidence>
<dbReference type="HAMAP" id="MF_00037">
    <property type="entry name" value="MurB"/>
    <property type="match status" value="1"/>
</dbReference>
<keyword evidence="7 16" id="KW-0285">Flavoprotein</keyword>
<comment type="pathway">
    <text evidence="4 16">Cell wall biogenesis; peptidoglycan biosynthesis.</text>
</comment>
<evidence type="ECO:0000256" key="8">
    <source>
        <dbReference type="ARBA" id="ARBA00022827"/>
    </source>
</evidence>
<comment type="cofactor">
    <cofactor evidence="1 16">
        <name>FAD</name>
        <dbReference type="ChEBI" id="CHEBI:57692"/>
    </cofactor>
</comment>
<keyword evidence="9 16" id="KW-0521">NADP</keyword>
<evidence type="ECO:0000256" key="9">
    <source>
        <dbReference type="ARBA" id="ARBA00022857"/>
    </source>
</evidence>
<dbReference type="Gene3D" id="3.30.465.10">
    <property type="match status" value="1"/>
</dbReference>
<dbReference type="InterPro" id="IPR016166">
    <property type="entry name" value="FAD-bd_PCMH"/>
</dbReference>
<feature type="active site" evidence="16">
    <location>
        <position position="296"/>
    </location>
</feature>
<comment type="subcellular location">
    <subcellularLocation>
        <location evidence="3 16">Cytoplasm</location>
    </subcellularLocation>
</comment>
<dbReference type="SUPFAM" id="SSF56176">
    <property type="entry name" value="FAD-binding/transporter-associated domain-like"/>
    <property type="match status" value="1"/>
</dbReference>
<sequence length="303" mass="33239">MKRMKPVFSLLRERQVEAAYQEPLAAHTTWKIGGPADLLITPSSKSQLMMVLQILNEHHVPWMVMGKGSNLLVSDKGYRGAVILVNKALDYARIVGNHIYAGAGYSLIKLAALANKHRLSGLEFAGGIPGSIGGAVYMNAGANGSEISNIFHSAEVITQTGAIRSLHAVDMDFSYRHSSLQETHVIITEAIFELTLRDSESIKLQWNQYKEKRLKTQPLPFDCAGSVFRNPPGYFAAKLIEDAGLKGMRYGGAEVSSKHANFIMNTGNATALDVWTLMRQIQEKVHSQSGIHLVPEVVIVGEQ</sequence>
<evidence type="ECO:0000256" key="15">
    <source>
        <dbReference type="ARBA" id="ARBA00048914"/>
    </source>
</evidence>
<keyword evidence="19" id="KW-1185">Reference proteome</keyword>
<feature type="active site" description="Proton donor" evidence="16">
    <location>
        <position position="226"/>
    </location>
</feature>